<gene>
    <name evidence="1" type="ORF">pdam_00020710</name>
</gene>
<dbReference type="EMBL" id="RCHS01003590">
    <property type="protein sequence ID" value="RMX40679.1"/>
    <property type="molecule type" value="Genomic_DNA"/>
</dbReference>
<sequence length="323" mass="37621">MHAFKSMNGLAPPYLMSDFTQAKKYHTYNTRHRDLIRLPLAKSTKCQGSFRYNGGCTFNNLSKAIRSLESLKTFKTDCKRQWQFSGYKYKYDTLEPEYIYVGNQLKAVSNVKDIGIHIISNISWNLQTNRPANKANSLLQFIINILNRLHSFEYFTFVHDAHHYELTIAINLNHYPQSYIVLGTLFFINVVNEWNNLPKDVADAETMNIFKKRLRCHFTNQGSQEDKIYRKTLFLVYINELPSVPLYADNTVLCFAKEPCKLESKLNADLYNTTFCLKANRLTLNLSKTKSMLLGSNRKLFNISLLSLSIFDCELDCINRFKY</sequence>
<comment type="caution">
    <text evidence="1">The sequence shown here is derived from an EMBL/GenBank/DDBJ whole genome shotgun (WGS) entry which is preliminary data.</text>
</comment>
<proteinExistence type="predicted"/>
<evidence type="ECO:0000313" key="2">
    <source>
        <dbReference type="Proteomes" id="UP000275408"/>
    </source>
</evidence>
<accession>A0A3M6TH99</accession>
<dbReference type="AlphaFoldDB" id="A0A3M6TH99"/>
<reference evidence="1 2" key="1">
    <citation type="journal article" date="2018" name="Sci. Rep.">
        <title>Comparative analysis of the Pocillopora damicornis genome highlights role of immune system in coral evolution.</title>
        <authorList>
            <person name="Cunning R."/>
            <person name="Bay R.A."/>
            <person name="Gillette P."/>
            <person name="Baker A.C."/>
            <person name="Traylor-Knowles N."/>
        </authorList>
    </citation>
    <scope>NUCLEOTIDE SEQUENCE [LARGE SCALE GENOMIC DNA]</scope>
    <source>
        <strain evidence="1">RSMAS</strain>
        <tissue evidence="1">Whole animal</tissue>
    </source>
</reference>
<protein>
    <submittedName>
        <fullName evidence="1">Uncharacterized protein</fullName>
    </submittedName>
</protein>
<dbReference type="Proteomes" id="UP000275408">
    <property type="component" value="Unassembled WGS sequence"/>
</dbReference>
<keyword evidence="2" id="KW-1185">Reference proteome</keyword>
<organism evidence="1 2">
    <name type="scientific">Pocillopora damicornis</name>
    <name type="common">Cauliflower coral</name>
    <name type="synonym">Millepora damicornis</name>
    <dbReference type="NCBI Taxonomy" id="46731"/>
    <lineage>
        <taxon>Eukaryota</taxon>
        <taxon>Metazoa</taxon>
        <taxon>Cnidaria</taxon>
        <taxon>Anthozoa</taxon>
        <taxon>Hexacorallia</taxon>
        <taxon>Scleractinia</taxon>
        <taxon>Astrocoeniina</taxon>
        <taxon>Pocilloporidae</taxon>
        <taxon>Pocillopora</taxon>
    </lineage>
</organism>
<name>A0A3M6TH99_POCDA</name>
<evidence type="ECO:0000313" key="1">
    <source>
        <dbReference type="EMBL" id="RMX40679.1"/>
    </source>
</evidence>